<dbReference type="EMBL" id="CAJOBI010090455">
    <property type="protein sequence ID" value="CAF4539775.1"/>
    <property type="molecule type" value="Genomic_DNA"/>
</dbReference>
<dbReference type="PROSITE" id="PS50297">
    <property type="entry name" value="ANK_REP_REGION"/>
    <property type="match status" value="1"/>
</dbReference>
<evidence type="ECO:0000313" key="3">
    <source>
        <dbReference type="Proteomes" id="UP000676336"/>
    </source>
</evidence>
<gene>
    <name evidence="2" type="ORF">SMN809_LOCUS36572</name>
</gene>
<dbReference type="Proteomes" id="UP000676336">
    <property type="component" value="Unassembled WGS sequence"/>
</dbReference>
<name>A0A8S2Y7C0_9BILA</name>
<comment type="caution">
    <text evidence="2">The sequence shown here is derived from an EMBL/GenBank/DDBJ whole genome shotgun (WGS) entry which is preliminary data.</text>
</comment>
<feature type="repeat" description="ANK" evidence="1">
    <location>
        <begin position="3"/>
        <end position="26"/>
    </location>
</feature>
<dbReference type="InterPro" id="IPR002110">
    <property type="entry name" value="Ankyrin_rpt"/>
</dbReference>
<feature type="non-terminal residue" evidence="2">
    <location>
        <position position="1"/>
    </location>
</feature>
<accession>A0A8S2Y7C0</accession>
<sequence>VCNGQTPLSLAIILGNEPLVDLLIEHETTDPSTFLGLGNGSALCTVLSTNHESRWTYAKRLQLVLRE</sequence>
<proteinExistence type="predicted"/>
<keyword evidence="1" id="KW-0040">ANK repeat</keyword>
<evidence type="ECO:0000256" key="1">
    <source>
        <dbReference type="PROSITE-ProRule" id="PRU00023"/>
    </source>
</evidence>
<reference evidence="2" key="1">
    <citation type="submission" date="2021-02" db="EMBL/GenBank/DDBJ databases">
        <authorList>
            <person name="Nowell W R."/>
        </authorList>
    </citation>
    <scope>NUCLEOTIDE SEQUENCE</scope>
</reference>
<dbReference type="AlphaFoldDB" id="A0A8S2Y7C0"/>
<dbReference type="PROSITE" id="PS50088">
    <property type="entry name" value="ANK_REPEAT"/>
    <property type="match status" value="1"/>
</dbReference>
<protein>
    <submittedName>
        <fullName evidence="2">Uncharacterized protein</fullName>
    </submittedName>
</protein>
<organism evidence="2 3">
    <name type="scientific">Rotaria magnacalcarata</name>
    <dbReference type="NCBI Taxonomy" id="392030"/>
    <lineage>
        <taxon>Eukaryota</taxon>
        <taxon>Metazoa</taxon>
        <taxon>Spiralia</taxon>
        <taxon>Gnathifera</taxon>
        <taxon>Rotifera</taxon>
        <taxon>Eurotatoria</taxon>
        <taxon>Bdelloidea</taxon>
        <taxon>Philodinida</taxon>
        <taxon>Philodinidae</taxon>
        <taxon>Rotaria</taxon>
    </lineage>
</organism>
<evidence type="ECO:0000313" key="2">
    <source>
        <dbReference type="EMBL" id="CAF4539775.1"/>
    </source>
</evidence>